<reference evidence="1 2" key="1">
    <citation type="submission" date="2016-11" db="EMBL/GenBank/DDBJ databases">
        <authorList>
            <person name="Jaros S."/>
            <person name="Januszkiewicz K."/>
            <person name="Wedrychowicz H."/>
        </authorList>
    </citation>
    <scope>NUCLEOTIDE SEQUENCE [LARGE SCALE GENOMIC DNA]</scope>
    <source>
        <strain evidence="1 2">DSM 27406</strain>
    </source>
</reference>
<evidence type="ECO:0000313" key="1">
    <source>
        <dbReference type="EMBL" id="SHL87389.1"/>
    </source>
</evidence>
<evidence type="ECO:0008006" key="3">
    <source>
        <dbReference type="Google" id="ProtNLM"/>
    </source>
</evidence>
<name>A0A1M7E7P4_9BACT</name>
<proteinExistence type="predicted"/>
<organism evidence="1 2">
    <name type="scientific">Chitinophaga jiangningensis</name>
    <dbReference type="NCBI Taxonomy" id="1419482"/>
    <lineage>
        <taxon>Bacteria</taxon>
        <taxon>Pseudomonadati</taxon>
        <taxon>Bacteroidota</taxon>
        <taxon>Chitinophagia</taxon>
        <taxon>Chitinophagales</taxon>
        <taxon>Chitinophagaceae</taxon>
        <taxon>Chitinophaga</taxon>
    </lineage>
</organism>
<dbReference type="EMBL" id="FRBL01000005">
    <property type="protein sequence ID" value="SHL87389.1"/>
    <property type="molecule type" value="Genomic_DNA"/>
</dbReference>
<keyword evidence="2" id="KW-1185">Reference proteome</keyword>
<gene>
    <name evidence="1" type="ORF">SAMN05444266_105307</name>
</gene>
<dbReference type="InterPro" id="IPR027417">
    <property type="entry name" value="P-loop_NTPase"/>
</dbReference>
<dbReference type="AlphaFoldDB" id="A0A1M7E7P4"/>
<sequence>MHPDMSTALENWIPFKLTIQEEHPYCEWMYTGDNPFTAPFFDETISQCRTAHPRKFRSVSSLDVLRGWSRDLEHIPPSALIFHVSRCGSTLATQLLAQDPGNIVLSEVPFFDSLLRTGNAGLLKEAVVFYAPVKNNRKRLFIKTDSWHIFFYKELRELYPQTPFILLYRRPDEVARSQQKRRGMHAIPGLIEPALFGFDTDVRQMNMDTYLGEVLDKYFLAFLKVLEKDPLAYPINYNEGPVTMLEKIARITDTHISTEAMEKIKDRALYHAKYPGQVFAEDAVKQPVPDYCCEAFDKYGALEIIRNSYNF</sequence>
<dbReference type="SUPFAM" id="SSF52540">
    <property type="entry name" value="P-loop containing nucleoside triphosphate hydrolases"/>
    <property type="match status" value="1"/>
</dbReference>
<dbReference type="Proteomes" id="UP000184420">
    <property type="component" value="Unassembled WGS sequence"/>
</dbReference>
<protein>
    <recommendedName>
        <fullName evidence="3">Sulfotransferase family protein</fullName>
    </recommendedName>
</protein>
<evidence type="ECO:0000313" key="2">
    <source>
        <dbReference type="Proteomes" id="UP000184420"/>
    </source>
</evidence>
<accession>A0A1M7E7P4</accession>
<dbReference type="STRING" id="1419482.SAMN05444266_105307"/>
<dbReference type="Gene3D" id="3.40.50.300">
    <property type="entry name" value="P-loop containing nucleotide triphosphate hydrolases"/>
    <property type="match status" value="1"/>
</dbReference>